<dbReference type="STRING" id="589385.SAMN05421504_104358"/>
<dbReference type="SUPFAM" id="SSF51679">
    <property type="entry name" value="Bacterial luciferase-like"/>
    <property type="match status" value="1"/>
</dbReference>
<evidence type="ECO:0000259" key="5">
    <source>
        <dbReference type="Pfam" id="PF00296"/>
    </source>
</evidence>
<dbReference type="RefSeq" id="WP_091291181.1">
    <property type="nucleotide sequence ID" value="NZ_FNON01000004.1"/>
</dbReference>
<dbReference type="AlphaFoldDB" id="A0A1H3GQZ2"/>
<dbReference type="InterPro" id="IPR011251">
    <property type="entry name" value="Luciferase-like_dom"/>
</dbReference>
<evidence type="ECO:0000256" key="3">
    <source>
        <dbReference type="ARBA" id="ARBA00023002"/>
    </source>
</evidence>
<dbReference type="GO" id="GO:0046306">
    <property type="term" value="P:alkanesulfonate catabolic process"/>
    <property type="evidence" value="ECO:0007669"/>
    <property type="project" value="TreeGrafter"/>
</dbReference>
<dbReference type="Proteomes" id="UP000199515">
    <property type="component" value="Unassembled WGS sequence"/>
</dbReference>
<dbReference type="PANTHER" id="PTHR42847:SF4">
    <property type="entry name" value="ALKANESULFONATE MONOOXYGENASE-RELATED"/>
    <property type="match status" value="1"/>
</dbReference>
<dbReference type="OrthoDB" id="5175259at2"/>
<evidence type="ECO:0000256" key="1">
    <source>
        <dbReference type="ARBA" id="ARBA00022630"/>
    </source>
</evidence>
<dbReference type="InterPro" id="IPR050172">
    <property type="entry name" value="SsuD_RutA_monooxygenase"/>
</dbReference>
<dbReference type="Gene3D" id="3.20.20.30">
    <property type="entry name" value="Luciferase-like domain"/>
    <property type="match status" value="1"/>
</dbReference>
<evidence type="ECO:0000313" key="6">
    <source>
        <dbReference type="EMBL" id="SDY05470.1"/>
    </source>
</evidence>
<keyword evidence="7" id="KW-1185">Reference proteome</keyword>
<keyword evidence="1" id="KW-0285">Flavoprotein</keyword>
<protein>
    <submittedName>
        <fullName evidence="6">Luciferase-like monooxygenase</fullName>
    </submittedName>
</protein>
<evidence type="ECO:0000256" key="2">
    <source>
        <dbReference type="ARBA" id="ARBA00022643"/>
    </source>
</evidence>
<name>A0A1H3GQZ2_9PSEU</name>
<evidence type="ECO:0000256" key="4">
    <source>
        <dbReference type="ARBA" id="ARBA00023033"/>
    </source>
</evidence>
<evidence type="ECO:0000313" key="7">
    <source>
        <dbReference type="Proteomes" id="UP000199515"/>
    </source>
</evidence>
<proteinExistence type="predicted"/>
<dbReference type="InterPro" id="IPR036661">
    <property type="entry name" value="Luciferase-like_sf"/>
</dbReference>
<dbReference type="PANTHER" id="PTHR42847">
    <property type="entry name" value="ALKANESULFONATE MONOOXYGENASE"/>
    <property type="match status" value="1"/>
</dbReference>
<feature type="domain" description="Luciferase-like" evidence="5">
    <location>
        <begin position="21"/>
        <end position="224"/>
    </location>
</feature>
<reference evidence="6 7" key="1">
    <citation type="submission" date="2016-10" db="EMBL/GenBank/DDBJ databases">
        <authorList>
            <person name="de Groot N.N."/>
        </authorList>
    </citation>
    <scope>NUCLEOTIDE SEQUENCE [LARGE SCALE GENOMIC DNA]</scope>
    <source>
        <strain evidence="6 7">CPCC 202699</strain>
    </source>
</reference>
<keyword evidence="4 6" id="KW-0503">Monooxygenase</keyword>
<gene>
    <name evidence="6" type="ORF">SAMN05421504_104358</name>
</gene>
<keyword evidence="2" id="KW-0288">FMN</keyword>
<dbReference type="EMBL" id="FNON01000004">
    <property type="protein sequence ID" value="SDY05470.1"/>
    <property type="molecule type" value="Genomic_DNA"/>
</dbReference>
<accession>A0A1H3GQZ2</accession>
<keyword evidence="3" id="KW-0560">Oxidoreductase</keyword>
<sequence length="270" mass="29381">MTALRSGLWLPIFDELADPIQIARLAAEAEEAGWDGVFVWDHVRWHAPVRQVADPWIALAAIASATETVRIGPMVTPLTRRRPTKVARETATLDQLSGGRLTLGVGIGEDRFGEEFSKTGEELDPRTRGAMLDESLEILTAAWSGKPVRHHGEHYVVDGMKFLPTPVQRPGVPVWAAGFPGNAKPMRRAARYDGFFPVNLDHPDQVAEIAETIAGLRNSDTPFDLAVDVAPGADLALYAKAGATWWLTQFSPYGVSLDTVRGVVRDGPGN</sequence>
<dbReference type="Pfam" id="PF00296">
    <property type="entry name" value="Bac_luciferase"/>
    <property type="match status" value="1"/>
</dbReference>
<organism evidence="6 7">
    <name type="scientific">Amycolatopsis xylanica</name>
    <dbReference type="NCBI Taxonomy" id="589385"/>
    <lineage>
        <taxon>Bacteria</taxon>
        <taxon>Bacillati</taxon>
        <taxon>Actinomycetota</taxon>
        <taxon>Actinomycetes</taxon>
        <taxon>Pseudonocardiales</taxon>
        <taxon>Pseudonocardiaceae</taxon>
        <taxon>Amycolatopsis</taxon>
    </lineage>
</organism>
<dbReference type="GO" id="GO:0008726">
    <property type="term" value="F:alkanesulfonate monooxygenase activity"/>
    <property type="evidence" value="ECO:0007669"/>
    <property type="project" value="TreeGrafter"/>
</dbReference>